<dbReference type="PANTHER" id="PTHR10587">
    <property type="entry name" value="GLYCOSYL TRANSFERASE-RELATED"/>
    <property type="match status" value="1"/>
</dbReference>
<keyword evidence="1" id="KW-0812">Transmembrane</keyword>
<dbReference type="PROSITE" id="PS51677">
    <property type="entry name" value="NODB"/>
    <property type="match status" value="1"/>
</dbReference>
<dbReference type="CDD" id="cd10959">
    <property type="entry name" value="CE4_NodB_like_3"/>
    <property type="match status" value="1"/>
</dbReference>
<dbReference type="Pfam" id="PF01522">
    <property type="entry name" value="Polysacc_deac_1"/>
    <property type="match status" value="1"/>
</dbReference>
<dbReference type="SUPFAM" id="SSF88713">
    <property type="entry name" value="Glycoside hydrolase/deacetylase"/>
    <property type="match status" value="1"/>
</dbReference>
<dbReference type="PANTHER" id="PTHR10587:SF137">
    <property type="entry name" value="4-DEOXY-4-FORMAMIDO-L-ARABINOSE-PHOSPHOUNDECAPRENOL DEFORMYLASE ARND-RELATED"/>
    <property type="match status" value="1"/>
</dbReference>
<evidence type="ECO:0000313" key="4">
    <source>
        <dbReference type="Proteomes" id="UP000467637"/>
    </source>
</evidence>
<organism evidence="3 4">
    <name type="scientific">Paenibacillus anseongense</name>
    <dbReference type="NCBI Taxonomy" id="2682845"/>
    <lineage>
        <taxon>Bacteria</taxon>
        <taxon>Bacillati</taxon>
        <taxon>Bacillota</taxon>
        <taxon>Bacilli</taxon>
        <taxon>Bacillales</taxon>
        <taxon>Paenibacillaceae</taxon>
        <taxon>Paenibacillus</taxon>
    </lineage>
</organism>
<dbReference type="EMBL" id="WSEM01000012">
    <property type="protein sequence ID" value="MVQ35800.1"/>
    <property type="molecule type" value="Genomic_DNA"/>
</dbReference>
<protein>
    <submittedName>
        <fullName evidence="3">Polysaccharide deacetylase family protein</fullName>
    </submittedName>
</protein>
<dbReference type="Pfam" id="PF22790">
    <property type="entry name" value="YkoP"/>
    <property type="match status" value="1"/>
</dbReference>
<gene>
    <name evidence="3" type="ORF">GON05_14170</name>
</gene>
<evidence type="ECO:0000256" key="1">
    <source>
        <dbReference type="SAM" id="Phobius"/>
    </source>
</evidence>
<dbReference type="Gene3D" id="3.20.20.370">
    <property type="entry name" value="Glycoside hydrolase/deacetylase"/>
    <property type="match status" value="1"/>
</dbReference>
<dbReference type="InterPro" id="IPR002509">
    <property type="entry name" value="NODB_dom"/>
</dbReference>
<dbReference type="InterPro" id="IPR011330">
    <property type="entry name" value="Glyco_hydro/deAcase_b/a-brl"/>
</dbReference>
<proteinExistence type="predicted"/>
<name>A0ABW9UBQ0_9BACL</name>
<feature type="transmembrane region" description="Helical" evidence="1">
    <location>
        <begin position="12"/>
        <end position="40"/>
    </location>
</feature>
<evidence type="ECO:0000259" key="2">
    <source>
        <dbReference type="PROSITE" id="PS51677"/>
    </source>
</evidence>
<keyword evidence="1" id="KW-1133">Transmembrane helix</keyword>
<evidence type="ECO:0000313" key="3">
    <source>
        <dbReference type="EMBL" id="MVQ35800.1"/>
    </source>
</evidence>
<feature type="domain" description="NodB homology" evidence="2">
    <location>
        <begin position="47"/>
        <end position="233"/>
    </location>
</feature>
<dbReference type="Proteomes" id="UP000467637">
    <property type="component" value="Unassembled WGS sequence"/>
</dbReference>
<dbReference type="InterPro" id="IPR050248">
    <property type="entry name" value="Polysacc_deacetylase_ArnD"/>
</dbReference>
<dbReference type="InterPro" id="IPR054467">
    <property type="entry name" value="YkoP-like_dom"/>
</dbReference>
<comment type="caution">
    <text evidence="3">The sequence shown here is derived from an EMBL/GenBank/DDBJ whole genome shotgun (WGS) entry which is preliminary data.</text>
</comment>
<reference evidence="3 4" key="1">
    <citation type="submission" date="2019-12" db="EMBL/GenBank/DDBJ databases">
        <authorList>
            <person name="Huq M.A."/>
        </authorList>
    </citation>
    <scope>NUCLEOTIDE SEQUENCE [LARGE SCALE GENOMIC DNA]</scope>
    <source>
        <strain evidence="3 4">MAH-34</strain>
    </source>
</reference>
<accession>A0ABW9UBQ0</accession>
<keyword evidence="1" id="KW-0472">Membrane</keyword>
<keyword evidence="4" id="KW-1185">Reference proteome</keyword>
<sequence>MLSRKNVIGLHTLLWCIFIVLLLYTILPTIIVRLLCLWVYKKKVSKDGIALTFDDGPDPEFTPQLLDLLSKYQIKAAFFVLGSKAEKYPEIILRIHREGHLIGIHNYVHWTNALMTPKRVRKQLNDSVEAIEKIIGVKPIYYRPPWGIINVFDLFLVKQYRLVLWSLMVKDWRSRGGKNRIRSTLLSKLQMNHIIVLHDSGQTFGANRDAPHYMLKALEDFLEICKQRNFPFLPIDTYLQLLQFKKRQPSGLVKKCLVFIWLKWERMFNWLFNIRPIDVDNQIFYSRVCKYHGKTIDLGSGEALTSGDLVVELHFNNEKLHQLITESSSMFQLAVKMKHDVQNFLPTLAQRIHSMPQKVKAIYGITMIHRGSRQLGFTVTELPKGLFSRFTQIYLKTLLYVLHPNGRERLKLKSELLSPRIATISTEELYKKYAATVEPMPISEHAISLSQEVLYEANRT</sequence>